<proteinExistence type="predicted"/>
<dbReference type="AlphaFoldDB" id="A0A212KKH9"/>
<organism evidence="1">
    <name type="scientific">uncultured Desulfovibrio sp</name>
    <dbReference type="NCBI Taxonomy" id="167968"/>
    <lineage>
        <taxon>Bacteria</taxon>
        <taxon>Pseudomonadati</taxon>
        <taxon>Thermodesulfobacteriota</taxon>
        <taxon>Desulfovibrionia</taxon>
        <taxon>Desulfovibrionales</taxon>
        <taxon>Desulfovibrionaceae</taxon>
        <taxon>Desulfovibrio</taxon>
        <taxon>environmental samples</taxon>
    </lineage>
</organism>
<dbReference type="Gene3D" id="3.90.79.10">
    <property type="entry name" value="Nucleoside Triphosphate Pyrophosphohydrolase"/>
    <property type="match status" value="1"/>
</dbReference>
<gene>
    <name evidence="1" type="ORF">KM92DES2_20357</name>
</gene>
<name>A0A212KKH9_9BACT</name>
<reference evidence="1" key="1">
    <citation type="submission" date="2016-04" db="EMBL/GenBank/DDBJ databases">
        <authorList>
            <person name="Evans L.H."/>
            <person name="Alamgir A."/>
            <person name="Owens N."/>
            <person name="Weber N.D."/>
            <person name="Virtaneva K."/>
            <person name="Barbian K."/>
            <person name="Babar A."/>
            <person name="Rosenke K."/>
        </authorList>
    </citation>
    <scope>NUCLEOTIDE SEQUENCE</scope>
    <source>
        <strain evidence="1">92-2</strain>
    </source>
</reference>
<dbReference type="EMBL" id="FLUP01000002">
    <property type="protein sequence ID" value="SBW12161.1"/>
    <property type="molecule type" value="Genomic_DNA"/>
</dbReference>
<accession>A0A212KKH9</accession>
<dbReference type="RefSeq" id="WP_192111872.1">
    <property type="nucleotide sequence ID" value="NZ_CABUEN010000002.1"/>
</dbReference>
<sequence length="171" mass="19007">MKISLYPSLGNSPDLQEVVDHNNVPLCIMRGEDILRQNLRHRAVGLLVRDRLGRALLTHRPGLGWGFSSFGRLPAGQSSEHKAQELFRNDWNHEGRILALGVSPPGPDNFNAFVALYEGRMPASLAATAVRDPDQHMLVDYDELRGIGVHFGELLSPFLRQAVQAGLVRPR</sequence>
<evidence type="ECO:0008006" key="2">
    <source>
        <dbReference type="Google" id="ProtNLM"/>
    </source>
</evidence>
<evidence type="ECO:0000313" key="1">
    <source>
        <dbReference type="EMBL" id="SBW12161.1"/>
    </source>
</evidence>
<protein>
    <recommendedName>
        <fullName evidence="2">NUDIX hydrolase</fullName>
    </recommendedName>
</protein>